<evidence type="ECO:0000256" key="9">
    <source>
        <dbReference type="ARBA" id="ARBA00022842"/>
    </source>
</evidence>
<comment type="similarity">
    <text evidence="2 17">Belongs to the cytochrome c oxidase subunit 2 family.</text>
</comment>
<keyword evidence="12 18" id="KW-1133">Transmembrane helix</keyword>
<evidence type="ECO:0000256" key="15">
    <source>
        <dbReference type="ARBA" id="ARBA00023136"/>
    </source>
</evidence>
<dbReference type="InterPro" id="IPR002429">
    <property type="entry name" value="CcO_II-like_C"/>
</dbReference>
<dbReference type="PANTHER" id="PTHR22888">
    <property type="entry name" value="CYTOCHROME C OXIDASE, SUBUNIT II"/>
    <property type="match status" value="1"/>
</dbReference>
<dbReference type="PROSITE" id="PS50857">
    <property type="entry name" value="COX2_CUA"/>
    <property type="match status" value="1"/>
</dbReference>
<comment type="subcellular location">
    <subcellularLocation>
        <location evidence="1 17">Mitochondrion inner membrane</location>
        <topology evidence="1 17">Multi-pass membrane protein</topology>
    </subcellularLocation>
</comment>
<feature type="transmembrane region" description="Helical" evidence="18">
    <location>
        <begin position="26"/>
        <end position="51"/>
    </location>
</feature>
<dbReference type="PANTHER" id="PTHR22888:SF9">
    <property type="entry name" value="CYTOCHROME C OXIDASE SUBUNIT 2"/>
    <property type="match status" value="1"/>
</dbReference>
<dbReference type="InterPro" id="IPR001505">
    <property type="entry name" value="Copper_CuA"/>
</dbReference>
<evidence type="ECO:0000256" key="11">
    <source>
        <dbReference type="ARBA" id="ARBA00022982"/>
    </source>
</evidence>
<evidence type="ECO:0000256" key="17">
    <source>
        <dbReference type="RuleBase" id="RU000457"/>
    </source>
</evidence>
<evidence type="ECO:0000256" key="6">
    <source>
        <dbReference type="ARBA" id="ARBA00022692"/>
    </source>
</evidence>
<dbReference type="PROSITE" id="PS00078">
    <property type="entry name" value="COX2"/>
    <property type="match status" value="1"/>
</dbReference>
<dbReference type="FunFam" id="2.60.40.420:FF:000001">
    <property type="entry name" value="Cytochrome c oxidase subunit 2"/>
    <property type="match status" value="1"/>
</dbReference>
<keyword evidence="6 17" id="KW-0812">Transmembrane</keyword>
<dbReference type="InterPro" id="IPR008972">
    <property type="entry name" value="Cupredoxin"/>
</dbReference>
<evidence type="ECO:0000256" key="10">
    <source>
        <dbReference type="ARBA" id="ARBA00022967"/>
    </source>
</evidence>
<dbReference type="SUPFAM" id="SSF49503">
    <property type="entry name" value="Cupredoxins"/>
    <property type="match status" value="1"/>
</dbReference>
<accession>D1MV77</accession>
<feature type="domain" description="Cytochrome oxidase subunit II transmembrane region profile" evidence="20">
    <location>
        <begin position="1"/>
        <end position="91"/>
    </location>
</feature>
<gene>
    <name evidence="21" type="primary">CO2</name>
</gene>
<dbReference type="GO" id="GO:0004129">
    <property type="term" value="F:cytochrome-c oxidase activity"/>
    <property type="evidence" value="ECO:0007669"/>
    <property type="project" value="UniProtKB-EC"/>
</dbReference>
<keyword evidence="7 17" id="KW-0479">Metal-binding</keyword>
<geneLocation type="mitochondrion" evidence="21"/>
<evidence type="ECO:0000256" key="8">
    <source>
        <dbReference type="ARBA" id="ARBA00022792"/>
    </source>
</evidence>
<comment type="catalytic activity">
    <reaction evidence="16">
        <text>4 Fe(II)-[cytochrome c] + O2 + 8 H(+)(in) = 4 Fe(III)-[cytochrome c] + 2 H2O + 4 H(+)(out)</text>
        <dbReference type="Rhea" id="RHEA:11436"/>
        <dbReference type="Rhea" id="RHEA-COMP:10350"/>
        <dbReference type="Rhea" id="RHEA-COMP:14399"/>
        <dbReference type="ChEBI" id="CHEBI:15377"/>
        <dbReference type="ChEBI" id="CHEBI:15378"/>
        <dbReference type="ChEBI" id="CHEBI:15379"/>
        <dbReference type="ChEBI" id="CHEBI:29033"/>
        <dbReference type="ChEBI" id="CHEBI:29034"/>
        <dbReference type="EC" id="7.1.1.9"/>
    </reaction>
    <physiologicalReaction direction="left-to-right" evidence="16">
        <dbReference type="Rhea" id="RHEA:11437"/>
    </physiologicalReaction>
</comment>
<keyword evidence="15 17" id="KW-0472">Membrane</keyword>
<sequence length="226" mass="25863">MSEPAQASLFNALSPMMEEFLFFNDYSMSMIIMIGLAVMCALSTITTTKLYDISTVDADRLEFMWTLLPVVVLIFIATPSMRTLYLLEDSETPHITIKTMGHQWYWSYEYSDYNNTTFDSYMMKEQDLQSGSPRLLEVDYRMAFPMKSAIRLLVSSSDVLHSWTIPALGVKADACPGRLNQLMFTAFRPGVFYGQCSEICGSYHSFMPIATESMPVKNFEKWISEH</sequence>
<comment type="cofactor">
    <cofactor evidence="17">
        <name>Cu cation</name>
        <dbReference type="ChEBI" id="CHEBI:23378"/>
    </cofactor>
    <text evidence="17">Binds a copper A center.</text>
</comment>
<dbReference type="InterPro" id="IPR014222">
    <property type="entry name" value="Cyt_c_oxidase_su2"/>
</dbReference>
<evidence type="ECO:0000256" key="3">
    <source>
        <dbReference type="ARBA" id="ARBA00015946"/>
    </source>
</evidence>
<dbReference type="AlphaFoldDB" id="D1MV77"/>
<dbReference type="InterPro" id="IPR045187">
    <property type="entry name" value="CcO_II"/>
</dbReference>
<keyword evidence="9" id="KW-0460">Magnesium</keyword>
<dbReference type="PROSITE" id="PS50999">
    <property type="entry name" value="COX2_TM"/>
    <property type="match status" value="1"/>
</dbReference>
<evidence type="ECO:0000256" key="12">
    <source>
        <dbReference type="ARBA" id="ARBA00022989"/>
    </source>
</evidence>
<keyword evidence="14 17" id="KW-0496">Mitochondrion</keyword>
<organism evidence="21">
    <name type="scientific">Pseudotrapelus sinaitus</name>
    <name type="common">Sinai agama</name>
    <dbReference type="NCBI Taxonomy" id="118229"/>
    <lineage>
        <taxon>Eukaryota</taxon>
        <taxon>Metazoa</taxon>
        <taxon>Chordata</taxon>
        <taxon>Craniata</taxon>
        <taxon>Vertebrata</taxon>
        <taxon>Euteleostomi</taxon>
        <taxon>Lepidosauria</taxon>
        <taxon>Squamata</taxon>
        <taxon>Bifurcata</taxon>
        <taxon>Unidentata</taxon>
        <taxon>Episquamata</taxon>
        <taxon>Toxicofera</taxon>
        <taxon>Iguania</taxon>
        <taxon>Acrodonta</taxon>
        <taxon>Agamidae</taxon>
        <taxon>Agaminae</taxon>
        <taxon>Pseudotrapelus</taxon>
    </lineage>
</organism>
<evidence type="ECO:0000256" key="18">
    <source>
        <dbReference type="SAM" id="Phobius"/>
    </source>
</evidence>
<dbReference type="NCBIfam" id="TIGR02866">
    <property type="entry name" value="CoxB"/>
    <property type="match status" value="1"/>
</dbReference>
<keyword evidence="4 17" id="KW-0813">Transport</keyword>
<dbReference type="Pfam" id="PF00116">
    <property type="entry name" value="COX2"/>
    <property type="match status" value="1"/>
</dbReference>
<evidence type="ECO:0000256" key="16">
    <source>
        <dbReference type="ARBA" id="ARBA00049512"/>
    </source>
</evidence>
<proteinExistence type="inferred from homology"/>
<keyword evidence="8 17" id="KW-0999">Mitochondrion inner membrane</keyword>
<dbReference type="InterPro" id="IPR036257">
    <property type="entry name" value="Cyt_c_oxidase_su2_TM_sf"/>
</dbReference>
<dbReference type="GO" id="GO:0042773">
    <property type="term" value="P:ATP synthesis coupled electron transport"/>
    <property type="evidence" value="ECO:0007669"/>
    <property type="project" value="TreeGrafter"/>
</dbReference>
<evidence type="ECO:0000256" key="7">
    <source>
        <dbReference type="ARBA" id="ARBA00022723"/>
    </source>
</evidence>
<feature type="domain" description="Cytochrome oxidase subunit II copper A binding" evidence="19">
    <location>
        <begin position="92"/>
        <end position="225"/>
    </location>
</feature>
<reference evidence="21" key="1">
    <citation type="submission" date="2006-06" db="EMBL/GenBank/DDBJ databases">
        <title>Molecular phylogeny of Agamidae.</title>
        <authorList>
            <person name="Amer S.A."/>
            <person name="Kumazawa Y."/>
        </authorList>
    </citation>
    <scope>NUCLEOTIDE SEQUENCE</scope>
    <source>
        <tissue evidence="21">Muscle</tissue>
    </source>
</reference>
<dbReference type="GO" id="GO:0005507">
    <property type="term" value="F:copper ion binding"/>
    <property type="evidence" value="ECO:0007669"/>
    <property type="project" value="InterPro"/>
</dbReference>
<evidence type="ECO:0000256" key="13">
    <source>
        <dbReference type="ARBA" id="ARBA00023008"/>
    </source>
</evidence>
<dbReference type="Gene3D" id="1.10.287.90">
    <property type="match status" value="1"/>
</dbReference>
<dbReference type="EMBL" id="AB262447">
    <property type="protein sequence ID" value="BAI52991.1"/>
    <property type="molecule type" value="Genomic_DNA"/>
</dbReference>
<dbReference type="Pfam" id="PF02790">
    <property type="entry name" value="COX2_TM"/>
    <property type="match status" value="1"/>
</dbReference>
<dbReference type="GO" id="GO:0005743">
    <property type="term" value="C:mitochondrial inner membrane"/>
    <property type="evidence" value="ECO:0007669"/>
    <property type="project" value="UniProtKB-SubCell"/>
</dbReference>
<feature type="transmembrane region" description="Helical" evidence="18">
    <location>
        <begin position="63"/>
        <end position="87"/>
    </location>
</feature>
<evidence type="ECO:0000313" key="21">
    <source>
        <dbReference type="EMBL" id="BAI52991.1"/>
    </source>
</evidence>
<comment type="function">
    <text evidence="17">Component of the cytochrome c oxidase, the last enzyme in the mitochondrial electron transport chain which drives oxidative phosphorylation. The respiratory chain contains 3 multisubunit complexes succinate dehydrogenase (complex II, CII), ubiquinol-cytochrome c oxidoreductase (cytochrome b-c1 complex, complex III, CIII) and cytochrome c oxidase (complex IV, CIV), that cooperate to transfer electrons derived from NADH and succinate to molecular oxygen, creating an electrochemical gradient over the inner membrane that drives transmembrane transport and the ATP synthase. Cytochrome c oxidase is the component of the respiratory chain that catalyzes the reduction of oxygen to water. Electrons originating from reduced cytochrome c in the intermembrane space (IMS) are transferred via the dinuclear copper A center (CU(A)) of subunit 2 and heme A of subunit 1 to the active site in subunit 1, a binuclear center (BNC) formed by heme A3 and copper B (CU(B)). The BNC reduces molecular oxygen to 2 water molecules using 4 electrons from cytochrome c in the IMS and 4 protons from the mitochondrial matrix.</text>
</comment>
<evidence type="ECO:0000256" key="5">
    <source>
        <dbReference type="ARBA" id="ARBA00022660"/>
    </source>
</evidence>
<evidence type="ECO:0000256" key="14">
    <source>
        <dbReference type="ARBA" id="ARBA00023128"/>
    </source>
</evidence>
<dbReference type="Gene3D" id="2.60.40.420">
    <property type="entry name" value="Cupredoxins - blue copper proteins"/>
    <property type="match status" value="1"/>
</dbReference>
<keyword evidence="5 17" id="KW-0679">Respiratory chain</keyword>
<keyword evidence="11 17" id="KW-0249">Electron transport</keyword>
<dbReference type="PRINTS" id="PR01166">
    <property type="entry name" value="CYCOXIDASEII"/>
</dbReference>
<dbReference type="InterPro" id="IPR011759">
    <property type="entry name" value="Cyt_c_oxidase_su2_TM_dom"/>
</dbReference>
<keyword evidence="13 17" id="KW-0186">Copper</keyword>
<protein>
    <recommendedName>
        <fullName evidence="3 17">Cytochrome c oxidase subunit 2</fullName>
    </recommendedName>
</protein>
<evidence type="ECO:0000259" key="19">
    <source>
        <dbReference type="PROSITE" id="PS50857"/>
    </source>
</evidence>
<name>D1MV77_9SAUR</name>
<dbReference type="SUPFAM" id="SSF81464">
    <property type="entry name" value="Cytochrome c oxidase subunit II-like, transmembrane region"/>
    <property type="match status" value="1"/>
</dbReference>
<dbReference type="InterPro" id="IPR034210">
    <property type="entry name" value="CcO_II_C"/>
</dbReference>
<evidence type="ECO:0000259" key="20">
    <source>
        <dbReference type="PROSITE" id="PS50999"/>
    </source>
</evidence>
<evidence type="ECO:0000256" key="1">
    <source>
        <dbReference type="ARBA" id="ARBA00004448"/>
    </source>
</evidence>
<keyword evidence="10" id="KW-1278">Translocase</keyword>
<evidence type="ECO:0000256" key="4">
    <source>
        <dbReference type="ARBA" id="ARBA00022448"/>
    </source>
</evidence>
<evidence type="ECO:0000256" key="2">
    <source>
        <dbReference type="ARBA" id="ARBA00007866"/>
    </source>
</evidence>
<dbReference type="GO" id="GO:0016491">
    <property type="term" value="F:oxidoreductase activity"/>
    <property type="evidence" value="ECO:0007669"/>
    <property type="project" value="InterPro"/>
</dbReference>
<dbReference type="CDD" id="cd13912">
    <property type="entry name" value="CcO_II_C"/>
    <property type="match status" value="1"/>
</dbReference>